<dbReference type="PRINTS" id="PR00633">
    <property type="entry name" value="RCCNDNSATION"/>
</dbReference>
<dbReference type="Gene3D" id="2.130.10.30">
    <property type="entry name" value="Regulator of chromosome condensation 1/beta-lactamase-inhibitor protein II"/>
    <property type="match status" value="1"/>
</dbReference>
<dbReference type="PROSITE" id="PS50012">
    <property type="entry name" value="RCC1_3"/>
    <property type="match status" value="3"/>
</dbReference>
<name>A0AAU9J7H5_9CILI</name>
<dbReference type="SMART" id="SM00164">
    <property type="entry name" value="TBC"/>
    <property type="match status" value="1"/>
</dbReference>
<reference evidence="3" key="1">
    <citation type="submission" date="2021-09" db="EMBL/GenBank/DDBJ databases">
        <authorList>
            <consortium name="AG Swart"/>
            <person name="Singh M."/>
            <person name="Singh A."/>
            <person name="Seah K."/>
            <person name="Emmerich C."/>
        </authorList>
    </citation>
    <scope>NUCLEOTIDE SEQUENCE</scope>
    <source>
        <strain evidence="3">ATCC30299</strain>
    </source>
</reference>
<proteinExistence type="predicted"/>
<dbReference type="InterPro" id="IPR050302">
    <property type="entry name" value="Rab_GAP_TBC_domain"/>
</dbReference>
<evidence type="ECO:0000313" key="4">
    <source>
        <dbReference type="Proteomes" id="UP001162131"/>
    </source>
</evidence>
<dbReference type="PANTHER" id="PTHR47219:SF15">
    <property type="entry name" value="TBC1 DOMAIN FAMILY MEMBER 12 ISOFORM X1"/>
    <property type="match status" value="1"/>
</dbReference>
<keyword evidence="4" id="KW-1185">Reference proteome</keyword>
<dbReference type="Pfam" id="PF00415">
    <property type="entry name" value="RCC1"/>
    <property type="match status" value="2"/>
</dbReference>
<comment type="caution">
    <text evidence="3">The sequence shown here is derived from an EMBL/GenBank/DDBJ whole genome shotgun (WGS) entry which is preliminary data.</text>
</comment>
<dbReference type="Proteomes" id="UP001162131">
    <property type="component" value="Unassembled WGS sequence"/>
</dbReference>
<feature type="domain" description="Rab-GAP TBC" evidence="2">
    <location>
        <begin position="442"/>
        <end position="642"/>
    </location>
</feature>
<dbReference type="InterPro" id="IPR009091">
    <property type="entry name" value="RCC1/BLIP-II"/>
</dbReference>
<feature type="repeat" description="RCC1" evidence="1">
    <location>
        <begin position="222"/>
        <end position="273"/>
    </location>
</feature>
<evidence type="ECO:0000259" key="2">
    <source>
        <dbReference type="PROSITE" id="PS50086"/>
    </source>
</evidence>
<evidence type="ECO:0000256" key="1">
    <source>
        <dbReference type="PROSITE-ProRule" id="PRU00235"/>
    </source>
</evidence>
<feature type="repeat" description="RCC1" evidence="1">
    <location>
        <begin position="274"/>
        <end position="327"/>
    </location>
</feature>
<dbReference type="PANTHER" id="PTHR47219">
    <property type="entry name" value="RAB GTPASE-ACTIVATING PROTEIN 1-LIKE"/>
    <property type="match status" value="1"/>
</dbReference>
<dbReference type="Gene3D" id="1.10.8.270">
    <property type="entry name" value="putative rabgap domain of human tbc1 domain family member 14 like domains"/>
    <property type="match status" value="1"/>
</dbReference>
<dbReference type="GO" id="GO:0031267">
    <property type="term" value="F:small GTPase binding"/>
    <property type="evidence" value="ECO:0007669"/>
    <property type="project" value="TreeGrafter"/>
</dbReference>
<dbReference type="AlphaFoldDB" id="A0AAU9J7H5"/>
<dbReference type="InterPro" id="IPR035969">
    <property type="entry name" value="Rab-GAP_TBC_sf"/>
</dbReference>
<dbReference type="Gene3D" id="1.10.10.750">
    <property type="entry name" value="Ypt/Rab-GAP domain of gyp1p, domain 1"/>
    <property type="match status" value="1"/>
</dbReference>
<feature type="repeat" description="RCC1" evidence="1">
    <location>
        <begin position="171"/>
        <end position="221"/>
    </location>
</feature>
<dbReference type="InterPro" id="IPR000195">
    <property type="entry name" value="Rab-GAP-TBC_dom"/>
</dbReference>
<organism evidence="3 4">
    <name type="scientific">Blepharisma stoltei</name>
    <dbReference type="NCBI Taxonomy" id="1481888"/>
    <lineage>
        <taxon>Eukaryota</taxon>
        <taxon>Sar</taxon>
        <taxon>Alveolata</taxon>
        <taxon>Ciliophora</taxon>
        <taxon>Postciliodesmatophora</taxon>
        <taxon>Heterotrichea</taxon>
        <taxon>Heterotrichida</taxon>
        <taxon>Blepharismidae</taxon>
        <taxon>Blepharisma</taxon>
    </lineage>
</organism>
<dbReference type="SUPFAM" id="SSF50985">
    <property type="entry name" value="RCC1/BLIP-II"/>
    <property type="match status" value="1"/>
</dbReference>
<dbReference type="PROSITE" id="PS00626">
    <property type="entry name" value="RCC1_2"/>
    <property type="match status" value="3"/>
</dbReference>
<accession>A0AAU9J7H5</accession>
<dbReference type="SUPFAM" id="SSF47923">
    <property type="entry name" value="Ypt/Rab-GAP domain of gyp1p"/>
    <property type="match status" value="2"/>
</dbReference>
<dbReference type="Pfam" id="PF00566">
    <property type="entry name" value="RabGAP-TBC"/>
    <property type="match status" value="1"/>
</dbReference>
<evidence type="ECO:0000313" key="3">
    <source>
        <dbReference type="EMBL" id="CAG9321739.1"/>
    </source>
</evidence>
<sequence>MNSSIEHVWGWGHLHGDVIAQIPIRINTSLIPSGIFIEKDHSVMWTSKAVYAWGKPSVDISNQLLLQDEDVQPKQVLIHNKNTVILKSPGGLGVFSHDNEGLKKNFEIVLAHKVRAIDHTRHSLIALDSHGKVYNIAGDLVKQKIRELNNLKEIKQIACGYNHSLALDTYGDVYSWGSASDGRLGNGRSGYCEEPVKIENLSESIVIVACGYLHSVLVSVSGALYTFGFNGYGQLGLGTTSNAVIPTLCLSLSNNAVIKAACGAFHTFVLCDDGMMHCMGLGTRGQLGNGSCVNSLVPEPISLHLIDSFDQANLICGSDSTYIIIRGRYENNSYSFSFISTSESSDRLEGLYLDTETSFRPTNLPPKDPYELALQKKLIAEQARIYLQRVKEKERKNRLKVEQQLRREAKIQKRMRKWENDILPFWDRMRRTSKVEKLCMKGIPPKVRGEVWARLLPNPLGISQSYFKINVDKAIKFQETMREEHEFVGKEKSLMLISLDVTRTFSQLGYFCDGSPLSKELNNLLGAFTLCRPDIGYVQGMSYVAGLLLLNLEVYRAFVVFNSLVASPVLNPFYRLDEPEIQTRVQIFRSIFRHNLAELFDHFESEGVQTYSFIPEWFITIYAKVLNNEIACRIWDWYFYKGTVVLFKTGVAVLKIVSSLLLKEDISGIMEILTNIGQYVNQDDSIIKEIEGIEIVGEIGVELEQLEIENL</sequence>
<dbReference type="EMBL" id="CAJZBQ010000029">
    <property type="protein sequence ID" value="CAG9321739.1"/>
    <property type="molecule type" value="Genomic_DNA"/>
</dbReference>
<dbReference type="GO" id="GO:0005096">
    <property type="term" value="F:GTPase activator activity"/>
    <property type="evidence" value="ECO:0007669"/>
    <property type="project" value="TreeGrafter"/>
</dbReference>
<dbReference type="Gene3D" id="1.10.472.80">
    <property type="entry name" value="Ypt/Rab-GAP domain of gyp1p, domain 3"/>
    <property type="match status" value="1"/>
</dbReference>
<dbReference type="InterPro" id="IPR000408">
    <property type="entry name" value="Reg_chr_condens"/>
</dbReference>
<protein>
    <recommendedName>
        <fullName evidence="2">Rab-GAP TBC domain-containing protein</fullName>
    </recommendedName>
</protein>
<dbReference type="PROSITE" id="PS50086">
    <property type="entry name" value="TBC_RABGAP"/>
    <property type="match status" value="1"/>
</dbReference>
<gene>
    <name evidence="3" type="ORF">BSTOLATCC_MIC29650</name>
</gene>